<comment type="subcellular location">
    <subcellularLocation>
        <location evidence="2 15 17">Cytoplasm</location>
    </subcellularLocation>
</comment>
<reference evidence="19 20" key="1">
    <citation type="submission" date="2017-08" db="EMBL/GenBank/DDBJ databases">
        <title>Burning lignite coal seam in the remote Altai Mountains harbors a hydrogen-driven thermophilic microbial community.</title>
        <authorList>
            <person name="Kadnikov V.V."/>
            <person name="Mardanov A.V."/>
            <person name="Ivasenko D."/>
            <person name="Beletsky A.V."/>
            <person name="Karnachuk O.V."/>
            <person name="Ravin N.V."/>
        </authorList>
    </citation>
    <scope>NUCLEOTIDE SEQUENCE [LARGE SCALE GENOMIC DNA]</scope>
    <source>
        <strain evidence="19">AL31</strain>
    </source>
</reference>
<dbReference type="InterPro" id="IPR023148">
    <property type="entry name" value="tRNA_m1G_MeTrfase_C_sf"/>
</dbReference>
<evidence type="ECO:0000256" key="6">
    <source>
        <dbReference type="ARBA" id="ARBA00014679"/>
    </source>
</evidence>
<dbReference type="InterPro" id="IPR016009">
    <property type="entry name" value="tRNA_MeTrfase_TRMD/TRM10"/>
</dbReference>
<dbReference type="PANTHER" id="PTHR46417:SF1">
    <property type="entry name" value="TRNA (GUANINE-N(1)-)-METHYLTRANSFERASE"/>
    <property type="match status" value="1"/>
</dbReference>
<evidence type="ECO:0000256" key="9">
    <source>
        <dbReference type="ARBA" id="ARBA00022679"/>
    </source>
</evidence>
<keyword evidence="9 15" id="KW-0808">Transferase</keyword>
<evidence type="ECO:0000256" key="13">
    <source>
        <dbReference type="ARBA" id="ARBA00033392"/>
    </source>
</evidence>
<dbReference type="Proteomes" id="UP000244016">
    <property type="component" value="Unassembled WGS sequence"/>
</dbReference>
<evidence type="ECO:0000256" key="14">
    <source>
        <dbReference type="ARBA" id="ARBA00047783"/>
    </source>
</evidence>
<evidence type="ECO:0000256" key="16">
    <source>
        <dbReference type="PIRSR" id="PIRSR000386-1"/>
    </source>
</evidence>
<dbReference type="GO" id="GO:0052906">
    <property type="term" value="F:tRNA (guanine(37)-N1)-methyltransferase activity"/>
    <property type="evidence" value="ECO:0007669"/>
    <property type="project" value="UniProtKB-UniRule"/>
</dbReference>
<dbReference type="PIRSF" id="PIRSF000386">
    <property type="entry name" value="tRNA_mtase"/>
    <property type="match status" value="1"/>
</dbReference>
<evidence type="ECO:0000256" key="8">
    <source>
        <dbReference type="ARBA" id="ARBA00022603"/>
    </source>
</evidence>
<evidence type="ECO:0000256" key="4">
    <source>
        <dbReference type="ARBA" id="ARBA00011738"/>
    </source>
</evidence>
<evidence type="ECO:0000256" key="2">
    <source>
        <dbReference type="ARBA" id="ARBA00004496"/>
    </source>
</evidence>
<proteinExistence type="inferred from homology"/>
<evidence type="ECO:0000256" key="12">
    <source>
        <dbReference type="ARBA" id="ARBA00029736"/>
    </source>
</evidence>
<keyword evidence="11 15" id="KW-0819">tRNA processing</keyword>
<evidence type="ECO:0000256" key="11">
    <source>
        <dbReference type="ARBA" id="ARBA00022694"/>
    </source>
</evidence>
<feature type="binding site" evidence="15 16">
    <location>
        <position position="133"/>
    </location>
    <ligand>
        <name>S-adenosyl-L-methionine</name>
        <dbReference type="ChEBI" id="CHEBI:59789"/>
    </ligand>
</feature>
<keyword evidence="10 15" id="KW-0949">S-adenosyl-L-methionine</keyword>
<comment type="function">
    <text evidence="1 15 17">Specifically methylates guanosine-37 in various tRNAs.</text>
</comment>
<dbReference type="GO" id="GO:0005829">
    <property type="term" value="C:cytosol"/>
    <property type="evidence" value="ECO:0007669"/>
    <property type="project" value="TreeGrafter"/>
</dbReference>
<dbReference type="InterPro" id="IPR029028">
    <property type="entry name" value="Alpha/beta_knot_MTases"/>
</dbReference>
<keyword evidence="8 15" id="KW-0489">Methyltransferase</keyword>
<evidence type="ECO:0000259" key="18">
    <source>
        <dbReference type="Pfam" id="PF01746"/>
    </source>
</evidence>
<comment type="catalytic activity">
    <reaction evidence="14 15 17">
        <text>guanosine(37) in tRNA + S-adenosyl-L-methionine = N(1)-methylguanosine(37) in tRNA + S-adenosyl-L-homocysteine + H(+)</text>
        <dbReference type="Rhea" id="RHEA:36899"/>
        <dbReference type="Rhea" id="RHEA-COMP:10145"/>
        <dbReference type="Rhea" id="RHEA-COMP:10147"/>
        <dbReference type="ChEBI" id="CHEBI:15378"/>
        <dbReference type="ChEBI" id="CHEBI:57856"/>
        <dbReference type="ChEBI" id="CHEBI:59789"/>
        <dbReference type="ChEBI" id="CHEBI:73542"/>
        <dbReference type="ChEBI" id="CHEBI:74269"/>
        <dbReference type="EC" id="2.1.1.228"/>
    </reaction>
</comment>
<feature type="domain" description="tRNA methyltransferase TRMD/TRM10-type" evidence="18">
    <location>
        <begin position="11"/>
        <end position="244"/>
    </location>
</feature>
<dbReference type="HAMAP" id="MF_00605">
    <property type="entry name" value="TrmD"/>
    <property type="match status" value="1"/>
</dbReference>
<dbReference type="SUPFAM" id="SSF75217">
    <property type="entry name" value="alpha/beta knot"/>
    <property type="match status" value="1"/>
</dbReference>
<feature type="binding site" evidence="15 16">
    <location>
        <begin position="153"/>
        <end position="158"/>
    </location>
    <ligand>
        <name>S-adenosyl-L-methionine</name>
        <dbReference type="ChEBI" id="CHEBI:59789"/>
    </ligand>
</feature>
<evidence type="ECO:0000256" key="17">
    <source>
        <dbReference type="RuleBase" id="RU003464"/>
    </source>
</evidence>
<keyword evidence="7 15" id="KW-0963">Cytoplasm</keyword>
<dbReference type="CDD" id="cd18080">
    <property type="entry name" value="TrmD-like"/>
    <property type="match status" value="1"/>
</dbReference>
<dbReference type="AlphaFoldDB" id="A0A2T5G934"/>
<comment type="subunit">
    <text evidence="4 15 17">Homodimer.</text>
</comment>
<dbReference type="FunFam" id="3.40.1280.10:FF:000001">
    <property type="entry name" value="tRNA (guanine-N(1)-)-methyltransferase"/>
    <property type="match status" value="1"/>
</dbReference>
<dbReference type="FunFam" id="1.10.1270.20:FF:000001">
    <property type="entry name" value="tRNA (guanine-N(1)-)-methyltransferase"/>
    <property type="match status" value="1"/>
</dbReference>
<dbReference type="EC" id="2.1.1.228" evidence="5 15"/>
<evidence type="ECO:0000256" key="7">
    <source>
        <dbReference type="ARBA" id="ARBA00022490"/>
    </source>
</evidence>
<dbReference type="Gene3D" id="1.10.1270.20">
    <property type="entry name" value="tRNA(m1g37)methyltransferase, domain 2"/>
    <property type="match status" value="1"/>
</dbReference>
<evidence type="ECO:0000256" key="3">
    <source>
        <dbReference type="ARBA" id="ARBA00007630"/>
    </source>
</evidence>
<accession>A0A2T5G934</accession>
<dbReference type="InterPro" id="IPR029026">
    <property type="entry name" value="tRNA_m1G_MTases_N"/>
</dbReference>
<comment type="caution">
    <text evidence="19">The sequence shown here is derived from an EMBL/GenBank/DDBJ whole genome shotgun (WGS) entry which is preliminary data.</text>
</comment>
<evidence type="ECO:0000256" key="1">
    <source>
        <dbReference type="ARBA" id="ARBA00002634"/>
    </source>
</evidence>
<dbReference type="Gene3D" id="3.40.1280.10">
    <property type="match status" value="1"/>
</dbReference>
<evidence type="ECO:0000313" key="20">
    <source>
        <dbReference type="Proteomes" id="UP000244016"/>
    </source>
</evidence>
<dbReference type="EMBL" id="PEBW01000002">
    <property type="protein sequence ID" value="PTQ52690.1"/>
    <property type="molecule type" value="Genomic_DNA"/>
</dbReference>
<comment type="similarity">
    <text evidence="3 15 17">Belongs to the RNA methyltransferase TrmD family.</text>
</comment>
<evidence type="ECO:0000256" key="10">
    <source>
        <dbReference type="ARBA" id="ARBA00022691"/>
    </source>
</evidence>
<dbReference type="InterPro" id="IPR002649">
    <property type="entry name" value="tRNA_m1G_MeTrfase_TrmD"/>
</dbReference>
<evidence type="ECO:0000256" key="15">
    <source>
        <dbReference type="HAMAP-Rule" id="MF_00605"/>
    </source>
</evidence>
<name>A0A2T5G934_9BACL</name>
<dbReference type="Pfam" id="PF01746">
    <property type="entry name" value="tRNA_m1G_MT"/>
    <property type="match status" value="1"/>
</dbReference>
<organism evidence="19 20">
    <name type="scientific">Brockia lithotrophica</name>
    <dbReference type="NCBI Taxonomy" id="933949"/>
    <lineage>
        <taxon>Bacteria</taxon>
        <taxon>Bacillati</taxon>
        <taxon>Bacillota</taxon>
        <taxon>Bacilli</taxon>
        <taxon>Bacillales</taxon>
        <taxon>Bacillales Family X. Incertae Sedis</taxon>
        <taxon>Brockia</taxon>
    </lineage>
</organism>
<dbReference type="NCBIfam" id="NF000648">
    <property type="entry name" value="PRK00026.1"/>
    <property type="match status" value="1"/>
</dbReference>
<dbReference type="PANTHER" id="PTHR46417">
    <property type="entry name" value="TRNA (GUANINE-N(1)-)-METHYLTRANSFERASE"/>
    <property type="match status" value="1"/>
</dbReference>
<sequence>MTGREPSPFVVDVLTLFPEVFPPVFGASILGRAQREGRFLPRIVDIRDFAEDRHRTVDDEPYGGGSGMVLKVEPIFRALVHVLGGEEAFERWAELPKPERRPPVIFLTPQGRPFTQAEARRLARFDRLVFLCGHYEGVDERVREHLVSEELSLGDFVLTGGELAAMVVVDAVVRLRPGVLGNEASTAEESFSEGLLEYPQYTRPPEFRGWTVPDVLRSGDHGAIARWRKRESLRRTLERRPDLLLGRAFSAEEVELLAEIARSSAELAARVRALALPPLPPKKRRSGLERPWAFS</sequence>
<dbReference type="NCBIfam" id="TIGR00088">
    <property type="entry name" value="trmD"/>
    <property type="match status" value="1"/>
</dbReference>
<protein>
    <recommendedName>
        <fullName evidence="6 15">tRNA (guanine-N(1)-)-methyltransferase</fullName>
        <ecNumber evidence="5 15">2.1.1.228</ecNumber>
    </recommendedName>
    <alternativeName>
        <fullName evidence="12 15">M1G-methyltransferase</fullName>
    </alternativeName>
    <alternativeName>
        <fullName evidence="13 15">tRNA [GM37] methyltransferase</fullName>
    </alternativeName>
</protein>
<gene>
    <name evidence="15" type="primary">trmD</name>
    <name evidence="19" type="ORF">BLITH_0869</name>
</gene>
<dbReference type="GO" id="GO:0002939">
    <property type="term" value="P:tRNA N1-guanine methylation"/>
    <property type="evidence" value="ECO:0007669"/>
    <property type="project" value="TreeGrafter"/>
</dbReference>
<evidence type="ECO:0000256" key="5">
    <source>
        <dbReference type="ARBA" id="ARBA00012807"/>
    </source>
</evidence>
<evidence type="ECO:0000313" key="19">
    <source>
        <dbReference type="EMBL" id="PTQ52690.1"/>
    </source>
</evidence>